<keyword evidence="5" id="KW-1185">Reference proteome</keyword>
<dbReference type="PANTHER" id="PTHR38537">
    <property type="entry name" value="JITTERBUG, ISOFORM N"/>
    <property type="match status" value="1"/>
</dbReference>
<dbReference type="EMBL" id="JAPFFF010000027">
    <property type="protein sequence ID" value="KAK8848268.1"/>
    <property type="molecule type" value="Genomic_DNA"/>
</dbReference>
<gene>
    <name evidence="4" type="ORF">M9Y10_019324</name>
</gene>
<comment type="caution">
    <text evidence="4">The sequence shown here is derived from an EMBL/GenBank/DDBJ whole genome shotgun (WGS) entry which is preliminary data.</text>
</comment>
<proteinExistence type="predicted"/>
<dbReference type="SUPFAM" id="SSF47576">
    <property type="entry name" value="Calponin-homology domain, CH-domain"/>
    <property type="match status" value="1"/>
</dbReference>
<feature type="region of interest" description="Disordered" evidence="2">
    <location>
        <begin position="489"/>
        <end position="546"/>
    </location>
</feature>
<feature type="compositionally biased region" description="Basic and acidic residues" evidence="2">
    <location>
        <begin position="433"/>
        <end position="456"/>
    </location>
</feature>
<feature type="compositionally biased region" description="Basic and acidic residues" evidence="2">
    <location>
        <begin position="298"/>
        <end position="322"/>
    </location>
</feature>
<feature type="compositionally biased region" description="Basic residues" evidence="2">
    <location>
        <begin position="516"/>
        <end position="528"/>
    </location>
</feature>
<dbReference type="InterPro" id="IPR001715">
    <property type="entry name" value="CH_dom"/>
</dbReference>
<evidence type="ECO:0000256" key="2">
    <source>
        <dbReference type="SAM" id="MobiDB-lite"/>
    </source>
</evidence>
<dbReference type="SMART" id="SM00033">
    <property type="entry name" value="CH"/>
    <property type="match status" value="2"/>
</dbReference>
<feature type="compositionally biased region" description="Basic and acidic residues" evidence="2">
    <location>
        <begin position="263"/>
        <end position="277"/>
    </location>
</feature>
<dbReference type="InterPro" id="IPR036872">
    <property type="entry name" value="CH_dom_sf"/>
</dbReference>
<feature type="compositionally biased region" description="Polar residues" evidence="2">
    <location>
        <begin position="363"/>
        <end position="390"/>
    </location>
</feature>
<dbReference type="Proteomes" id="UP001470230">
    <property type="component" value="Unassembled WGS sequence"/>
</dbReference>
<feature type="compositionally biased region" description="Polar residues" evidence="2">
    <location>
        <begin position="529"/>
        <end position="546"/>
    </location>
</feature>
<dbReference type="Gene3D" id="1.10.418.10">
    <property type="entry name" value="Calponin-like domain"/>
    <property type="match status" value="2"/>
</dbReference>
<reference evidence="4 5" key="1">
    <citation type="submission" date="2024-04" db="EMBL/GenBank/DDBJ databases">
        <title>Tritrichomonas musculus Genome.</title>
        <authorList>
            <person name="Alves-Ferreira E."/>
            <person name="Grigg M."/>
            <person name="Lorenzi H."/>
            <person name="Galac M."/>
        </authorList>
    </citation>
    <scope>NUCLEOTIDE SEQUENCE [LARGE SCALE GENOMIC DNA]</scope>
    <source>
        <strain evidence="4 5">EAF2021</strain>
    </source>
</reference>
<dbReference type="PROSITE" id="PS50021">
    <property type="entry name" value="CH"/>
    <property type="match status" value="2"/>
</dbReference>
<feature type="compositionally biased region" description="Polar residues" evidence="2">
    <location>
        <begin position="278"/>
        <end position="291"/>
    </location>
</feature>
<dbReference type="PANTHER" id="PTHR38537:SF8">
    <property type="entry name" value="FILAMIN-A"/>
    <property type="match status" value="1"/>
</dbReference>
<feature type="region of interest" description="Disordered" evidence="2">
    <location>
        <begin position="255"/>
        <end position="471"/>
    </location>
</feature>
<dbReference type="InterPro" id="IPR044801">
    <property type="entry name" value="Filamin"/>
</dbReference>
<evidence type="ECO:0000313" key="5">
    <source>
        <dbReference type="Proteomes" id="UP001470230"/>
    </source>
</evidence>
<evidence type="ECO:0000259" key="3">
    <source>
        <dbReference type="PROSITE" id="PS50021"/>
    </source>
</evidence>
<feature type="compositionally biased region" description="Polar residues" evidence="2">
    <location>
        <begin position="325"/>
        <end position="355"/>
    </location>
</feature>
<name>A0ABR2HJY0_9EUKA</name>
<evidence type="ECO:0000313" key="4">
    <source>
        <dbReference type="EMBL" id="KAK8848268.1"/>
    </source>
</evidence>
<sequence>MNEEIDAKTKIQIKVYSKWVADKLKDVKTCKVEDITTDLSDGTALIELAEILTKTKAGTRYHRKSIALPQKVEKCNKAIQMFKDNGIELGDTLSGKDIYDKNVKQTLYLIWMLILNYSVDPAVREVKINDQNPDLQNDMESRNSIKLITWATEKINKHPNVQENFKPYDLAICALLHQYFPDEINYEKLNLDDHDANITMANNAMEKLQIPVYVTPEDIKENNYNIDETCLITQLAALKIRLDQKFPLRKSIIERQNRRRGEKPKIEKIVKKDDKTQTESINPQLNRSIDQNPVDIYPKTKKEIQSNERDTQKVKVTTRDADIVQNPNENNSNLIETRNDGSPSSFEKKSNSINSETKKKNINRTIETISIYSQSSPTNNKRHFNSNNIDITPDPNFNDYKNKKRNYETRDIDIQPDSNTRKSTSQKKKGSPKIRDQREVETQADRRRSSHRRSESVSESSSSPRKLKIKVNGNIDRPIVITVRNFSHHSNKNDNVNYSHNHHDRFEQDSPIHSTSKYRSHTPRHSKRSNSIANTKPISYSVPNTPKNRLLDNECSIVPVYKEDGNRTPGRKFKVHVKNQDFHAEQKFSDNVSGLRIFFNENQDKDSQREEQDIDA</sequence>
<organism evidence="4 5">
    <name type="scientific">Tritrichomonas musculus</name>
    <dbReference type="NCBI Taxonomy" id="1915356"/>
    <lineage>
        <taxon>Eukaryota</taxon>
        <taxon>Metamonada</taxon>
        <taxon>Parabasalia</taxon>
        <taxon>Tritrichomonadida</taxon>
        <taxon>Tritrichomonadidae</taxon>
        <taxon>Tritrichomonas</taxon>
    </lineage>
</organism>
<dbReference type="Pfam" id="PF00307">
    <property type="entry name" value="CH"/>
    <property type="match status" value="2"/>
</dbReference>
<evidence type="ECO:0000256" key="1">
    <source>
        <dbReference type="ARBA" id="ARBA00022737"/>
    </source>
</evidence>
<feature type="domain" description="Calponin-homology (CH)" evidence="3">
    <location>
        <begin position="10"/>
        <end position="118"/>
    </location>
</feature>
<accession>A0ABR2HJY0</accession>
<feature type="domain" description="Calponin-homology (CH)" evidence="3">
    <location>
        <begin position="141"/>
        <end position="243"/>
    </location>
</feature>
<protein>
    <submittedName>
        <fullName evidence="4">Alpha-actinin</fullName>
    </submittedName>
</protein>
<keyword evidence="1" id="KW-0677">Repeat</keyword>